<keyword evidence="1" id="KW-0812">Transmembrane</keyword>
<organism evidence="2 3">
    <name type="scientific">Microbacterium marinilacus</name>
    <dbReference type="NCBI Taxonomy" id="415209"/>
    <lineage>
        <taxon>Bacteria</taxon>
        <taxon>Bacillati</taxon>
        <taxon>Actinomycetota</taxon>
        <taxon>Actinomycetes</taxon>
        <taxon>Micrococcales</taxon>
        <taxon>Microbacteriaceae</taxon>
        <taxon>Microbacterium</taxon>
    </lineage>
</organism>
<feature type="transmembrane region" description="Helical" evidence="1">
    <location>
        <begin position="26"/>
        <end position="50"/>
    </location>
</feature>
<reference evidence="3" key="1">
    <citation type="journal article" date="2019" name="Int. J. Syst. Evol. Microbiol.">
        <title>The Global Catalogue of Microorganisms (GCM) 10K type strain sequencing project: providing services to taxonomists for standard genome sequencing and annotation.</title>
        <authorList>
            <consortium name="The Broad Institute Genomics Platform"/>
            <consortium name="The Broad Institute Genome Sequencing Center for Infectious Disease"/>
            <person name="Wu L."/>
            <person name="Ma J."/>
        </authorList>
    </citation>
    <scope>NUCLEOTIDE SEQUENCE [LARGE SCALE GENOMIC DNA]</scope>
    <source>
        <strain evidence="3">JCM 16546</strain>
    </source>
</reference>
<gene>
    <name evidence="2" type="ORF">GCM10022202_13410</name>
</gene>
<keyword evidence="1" id="KW-0472">Membrane</keyword>
<sequence>MGRMLTPTGPMTAATGMGVGMGMASWFPIVFGVIAVIVVAVFAYVIYATIRSRRALRRAGQDPDTIQADLAARVMQSDLLRPAGRSTQERLAELDRLRSSGSITAEEHAAARARVLAE</sequence>
<evidence type="ECO:0000313" key="2">
    <source>
        <dbReference type="EMBL" id="GAA3654608.1"/>
    </source>
</evidence>
<evidence type="ECO:0000313" key="3">
    <source>
        <dbReference type="Proteomes" id="UP001410795"/>
    </source>
</evidence>
<dbReference type="Proteomes" id="UP001410795">
    <property type="component" value="Unassembled WGS sequence"/>
</dbReference>
<comment type="caution">
    <text evidence="2">The sequence shown here is derived from an EMBL/GenBank/DDBJ whole genome shotgun (WGS) entry which is preliminary data.</text>
</comment>
<accession>A0ABP7BAE1</accession>
<keyword evidence="1" id="KW-1133">Transmembrane helix</keyword>
<evidence type="ECO:0000256" key="1">
    <source>
        <dbReference type="SAM" id="Phobius"/>
    </source>
</evidence>
<protein>
    <recommendedName>
        <fullName evidence="4">SHOCT domain-containing protein</fullName>
    </recommendedName>
</protein>
<proteinExistence type="predicted"/>
<evidence type="ECO:0008006" key="4">
    <source>
        <dbReference type="Google" id="ProtNLM"/>
    </source>
</evidence>
<keyword evidence="3" id="KW-1185">Reference proteome</keyword>
<dbReference type="EMBL" id="BAAAYV010000005">
    <property type="protein sequence ID" value="GAA3654608.1"/>
    <property type="molecule type" value="Genomic_DNA"/>
</dbReference>
<name>A0ABP7BAE1_9MICO</name>